<dbReference type="PANTHER" id="PTHR22781">
    <property type="entry name" value="DELTA ADAPTIN-RELATED"/>
    <property type="match status" value="1"/>
</dbReference>
<dbReference type="Pfam" id="PF01602">
    <property type="entry name" value="Adaptin_N"/>
    <property type="match status" value="1"/>
</dbReference>
<dbReference type="STRING" id="1314674.A0A0D7BQU9"/>
<evidence type="ECO:0000256" key="4">
    <source>
        <dbReference type="ARBA" id="ARBA00022448"/>
    </source>
</evidence>
<evidence type="ECO:0000256" key="3">
    <source>
        <dbReference type="ARBA" id="ARBA00015717"/>
    </source>
</evidence>
<gene>
    <name evidence="11" type="ORF">CYLTODRAFT_417428</name>
</gene>
<dbReference type="OrthoDB" id="10264595at2759"/>
<dbReference type="GO" id="GO:0010008">
    <property type="term" value="C:endosome membrane"/>
    <property type="evidence" value="ECO:0007669"/>
    <property type="project" value="TreeGrafter"/>
</dbReference>
<evidence type="ECO:0000256" key="6">
    <source>
        <dbReference type="ARBA" id="ARBA00022927"/>
    </source>
</evidence>
<feature type="region of interest" description="Disordered" evidence="9">
    <location>
        <begin position="670"/>
        <end position="697"/>
    </location>
</feature>
<proteinExistence type="inferred from homology"/>
<dbReference type="FunFam" id="1.25.10.10:FF:000251">
    <property type="entry name" value="AP-3 complex subunit delta"/>
    <property type="match status" value="1"/>
</dbReference>
<accession>A0A0D7BQU9</accession>
<dbReference type="AlphaFoldDB" id="A0A0D7BQU9"/>
<feature type="compositionally biased region" description="Low complexity" evidence="9">
    <location>
        <begin position="815"/>
        <end position="832"/>
    </location>
</feature>
<evidence type="ECO:0000256" key="8">
    <source>
        <dbReference type="PIRNR" id="PIRNR037092"/>
    </source>
</evidence>
<feature type="compositionally biased region" description="Basic residues" evidence="9">
    <location>
        <begin position="857"/>
        <end position="870"/>
    </location>
</feature>
<dbReference type="SUPFAM" id="SSF48371">
    <property type="entry name" value="ARM repeat"/>
    <property type="match status" value="1"/>
</dbReference>
<dbReference type="PANTHER" id="PTHR22781:SF12">
    <property type="entry name" value="AP-3 COMPLEX SUBUNIT DELTA-1"/>
    <property type="match status" value="1"/>
</dbReference>
<dbReference type="InterPro" id="IPR016024">
    <property type="entry name" value="ARM-type_fold"/>
</dbReference>
<dbReference type="GO" id="GO:0006623">
    <property type="term" value="P:protein targeting to vacuole"/>
    <property type="evidence" value="ECO:0007669"/>
    <property type="project" value="TreeGrafter"/>
</dbReference>
<dbReference type="GO" id="GO:0006896">
    <property type="term" value="P:Golgi to vacuole transport"/>
    <property type="evidence" value="ECO:0007669"/>
    <property type="project" value="TreeGrafter"/>
</dbReference>
<organism evidence="11 12">
    <name type="scientific">Cylindrobasidium torrendii FP15055 ss-10</name>
    <dbReference type="NCBI Taxonomy" id="1314674"/>
    <lineage>
        <taxon>Eukaryota</taxon>
        <taxon>Fungi</taxon>
        <taxon>Dikarya</taxon>
        <taxon>Basidiomycota</taxon>
        <taxon>Agaricomycotina</taxon>
        <taxon>Agaricomycetes</taxon>
        <taxon>Agaricomycetidae</taxon>
        <taxon>Agaricales</taxon>
        <taxon>Marasmiineae</taxon>
        <taxon>Physalacriaceae</taxon>
        <taxon>Cylindrobasidium</taxon>
    </lineage>
</organism>
<evidence type="ECO:0000256" key="1">
    <source>
        <dbReference type="ARBA" id="ARBA00004145"/>
    </source>
</evidence>
<evidence type="ECO:0000256" key="2">
    <source>
        <dbReference type="ARBA" id="ARBA00006613"/>
    </source>
</evidence>
<dbReference type="EMBL" id="KN880439">
    <property type="protein sequence ID" value="KIY72913.1"/>
    <property type="molecule type" value="Genomic_DNA"/>
</dbReference>
<evidence type="ECO:0000256" key="9">
    <source>
        <dbReference type="SAM" id="MobiDB-lite"/>
    </source>
</evidence>
<keyword evidence="4 8" id="KW-0813">Transport</keyword>
<evidence type="ECO:0000256" key="7">
    <source>
        <dbReference type="ARBA" id="ARBA00023136"/>
    </source>
</evidence>
<dbReference type="Gene3D" id="1.25.10.10">
    <property type="entry name" value="Leucine-rich Repeat Variant"/>
    <property type="match status" value="1"/>
</dbReference>
<evidence type="ECO:0000313" key="11">
    <source>
        <dbReference type="EMBL" id="KIY72913.1"/>
    </source>
</evidence>
<dbReference type="PIRSF" id="PIRSF037092">
    <property type="entry name" value="AP3_complex_delta"/>
    <property type="match status" value="1"/>
</dbReference>
<keyword evidence="5" id="KW-0677">Repeat</keyword>
<dbReference type="InterPro" id="IPR011989">
    <property type="entry name" value="ARM-like"/>
</dbReference>
<evidence type="ECO:0000259" key="10">
    <source>
        <dbReference type="Pfam" id="PF01602"/>
    </source>
</evidence>
<keyword evidence="8" id="KW-0333">Golgi apparatus</keyword>
<keyword evidence="7" id="KW-0472">Membrane</keyword>
<sequence length="879" mass="97290">MWERTLQDLIRGLRSNKSDESKFISKAVDEIRREIRSDDMELKAGAVLKLTYLDMLGYDMSWASFNVVEVMSSSKFHLKSVGYLAATQSFNDDTDVLMLTTNLLKKDLTSNPNDVALTLNGISHIVTSDLGRDLAPELLKLMNHSRPPVRKRAVAALYKTMMKYPDVVPQGVSRLQERLQDSDISVVAATVNVICELARRNPADYLPLAPALFHLMTTSANNWMLIKIIKLFGSLTPHEPRLVKKLQPPITELISTTSAISLLYECVHTCIIGGMLKGDALAQACVTKLAGFIEDTDQNLKYIALHAMAKIVPTHPHLVAEYQDTILASVSDQDISIRMRALELVTAMVNRHNLQSIVQQVLSHLVSEDATPTPSAIQSLAQHLVPTGTARTAIPQSQSQAYRLVLSQRILTMCSQDMYDNITNFEWYLSVLVDLAHVAKVNIGAQIRDQLVDVVGRVRAARRYAVRLMSTLICDESVVRDAAEEGSGAEVLWAAGWICGEYCDELIDPQKLIPKLLDSNIAQLAPETTAVCISSALKIFGFWATQVAQNWTDDDLEEVKKVANAMVLRLGEFIHSQHIEIQERAAEARQLFNFINADLNSYTRHSSENPFAESGTSSPEIIYPKCLYLVQPLFDTYSLNPVNAQAQASVPLPDGLNLDVWFIAPPEPVGEPSKVKKSKKGKGKEPNGGVKGKKKIRQRDGVLLEEDVLSPREHETVEDLAAREQARLDRLARQREDPYYIMDTRSAKAQEDDIDSISVVRLEGIPFMPEPLEPPIPTLQDVTEVSAAPFIVERDGEMPVGTTASSIPASTSKALLSQSPSFSLPSSRSGTPITSFPAYDVPDSDERPSTPAPIKVSRAKKKAGKVKKRKTKEEEAEPQ</sequence>
<keyword evidence="12" id="KW-1185">Reference proteome</keyword>
<comment type="function">
    <text evidence="8">Part of the AP-3 complex, an adaptor-related complex which is not clathrin-associated. The complex is associated with the Golgi region as well as more peripheral structures. It facilitates the budding of vesicles from the Golgi membrane.</text>
</comment>
<dbReference type="GO" id="GO:0030665">
    <property type="term" value="C:clathrin-coated vesicle membrane"/>
    <property type="evidence" value="ECO:0007669"/>
    <property type="project" value="UniProtKB-SubCell"/>
</dbReference>
<comment type="subunit">
    <text evidence="8">Adaptor protein complex 3 (AP-3) is a heterotetramer.</text>
</comment>
<comment type="subcellular location">
    <subcellularLocation>
        <location evidence="1">Cytoplasmic vesicle</location>
        <location evidence="1">Clathrin-coated vesicle membrane</location>
        <topology evidence="1">Peripheral membrane protein</topology>
        <orientation evidence="1">Cytoplasmic side</orientation>
    </subcellularLocation>
    <subcellularLocation>
        <location evidence="8">Golgi apparatus</location>
    </subcellularLocation>
</comment>
<protein>
    <recommendedName>
        <fullName evidence="3 8">AP-3 complex subunit delta</fullName>
    </recommendedName>
</protein>
<dbReference type="GO" id="GO:0005794">
    <property type="term" value="C:Golgi apparatus"/>
    <property type="evidence" value="ECO:0007669"/>
    <property type="project" value="UniProtKB-SubCell"/>
</dbReference>
<evidence type="ECO:0000256" key="5">
    <source>
        <dbReference type="ARBA" id="ARBA00022737"/>
    </source>
</evidence>
<reference evidence="11 12" key="1">
    <citation type="journal article" date="2015" name="Fungal Genet. Biol.">
        <title>Evolution of novel wood decay mechanisms in Agaricales revealed by the genome sequences of Fistulina hepatica and Cylindrobasidium torrendii.</title>
        <authorList>
            <person name="Floudas D."/>
            <person name="Held B.W."/>
            <person name="Riley R."/>
            <person name="Nagy L.G."/>
            <person name="Koehler G."/>
            <person name="Ransdell A.S."/>
            <person name="Younus H."/>
            <person name="Chow J."/>
            <person name="Chiniquy J."/>
            <person name="Lipzen A."/>
            <person name="Tritt A."/>
            <person name="Sun H."/>
            <person name="Haridas S."/>
            <person name="LaButti K."/>
            <person name="Ohm R.A."/>
            <person name="Kues U."/>
            <person name="Blanchette R.A."/>
            <person name="Grigoriev I.V."/>
            <person name="Minto R.E."/>
            <person name="Hibbett D.S."/>
        </authorList>
    </citation>
    <scope>NUCLEOTIDE SEQUENCE [LARGE SCALE GENOMIC DNA]</scope>
    <source>
        <strain evidence="11 12">FP15055 ss-10</strain>
    </source>
</reference>
<feature type="compositionally biased region" description="Polar residues" evidence="9">
    <location>
        <begin position="802"/>
        <end position="814"/>
    </location>
</feature>
<dbReference type="InterPro" id="IPR002553">
    <property type="entry name" value="Clathrin/coatomer_adapt-like_N"/>
</dbReference>
<dbReference type="GO" id="GO:0030123">
    <property type="term" value="C:AP-3 adaptor complex"/>
    <property type="evidence" value="ECO:0007669"/>
    <property type="project" value="InterPro"/>
</dbReference>
<name>A0A0D7BQU9_9AGAR</name>
<evidence type="ECO:0000313" key="12">
    <source>
        <dbReference type="Proteomes" id="UP000054007"/>
    </source>
</evidence>
<comment type="similarity">
    <text evidence="2 8">Belongs to the adaptor complexes large subunit family.</text>
</comment>
<dbReference type="InterPro" id="IPR017105">
    <property type="entry name" value="AP3_complex_dsu"/>
</dbReference>
<feature type="region of interest" description="Disordered" evidence="9">
    <location>
        <begin position="796"/>
        <end position="879"/>
    </location>
</feature>
<dbReference type="Proteomes" id="UP000054007">
    <property type="component" value="Unassembled WGS sequence"/>
</dbReference>
<feature type="domain" description="Clathrin/coatomer adaptor adaptin-like N-terminal" evidence="10">
    <location>
        <begin position="20"/>
        <end position="592"/>
    </location>
</feature>
<keyword evidence="6 8" id="KW-0653">Protein transport</keyword>